<evidence type="ECO:0000256" key="4">
    <source>
        <dbReference type="ARBA" id="ARBA00022547"/>
    </source>
</evidence>
<accession>A0A3Q8WTG6</accession>
<evidence type="ECO:0000313" key="14">
    <source>
        <dbReference type="Proteomes" id="UP000270021"/>
    </source>
</evidence>
<reference evidence="13 14" key="1">
    <citation type="submission" date="2018-12" db="EMBL/GenBank/DDBJ databases">
        <title>Complete genome sequence of Flaviflexus salsibiostraticola KCTC 33148.</title>
        <authorList>
            <person name="Bae J.-W."/>
        </authorList>
    </citation>
    <scope>NUCLEOTIDE SEQUENCE [LARGE SCALE GENOMIC DNA]</scope>
    <source>
        <strain evidence="13 14">KCTC 33148</strain>
    </source>
</reference>
<feature type="transmembrane region" description="Helical" evidence="11">
    <location>
        <begin position="78"/>
        <end position="101"/>
    </location>
</feature>
<dbReference type="CDD" id="cd00310">
    <property type="entry name" value="ATP-synt_Fo_a_6"/>
    <property type="match status" value="1"/>
</dbReference>
<dbReference type="PRINTS" id="PR00123">
    <property type="entry name" value="ATPASEA"/>
</dbReference>
<evidence type="ECO:0000256" key="1">
    <source>
        <dbReference type="ARBA" id="ARBA00004141"/>
    </source>
</evidence>
<evidence type="ECO:0000256" key="9">
    <source>
        <dbReference type="ARBA" id="ARBA00023136"/>
    </source>
</evidence>
<dbReference type="PANTHER" id="PTHR11410">
    <property type="entry name" value="ATP SYNTHASE SUBUNIT A"/>
    <property type="match status" value="1"/>
</dbReference>
<evidence type="ECO:0000256" key="7">
    <source>
        <dbReference type="ARBA" id="ARBA00022989"/>
    </source>
</evidence>
<dbReference type="OrthoDB" id="9809130at2"/>
<evidence type="ECO:0000256" key="5">
    <source>
        <dbReference type="ARBA" id="ARBA00022692"/>
    </source>
</evidence>
<keyword evidence="13" id="KW-0378">Hydrolase</keyword>
<feature type="transmembrane region" description="Helical" evidence="11">
    <location>
        <begin position="216"/>
        <end position="243"/>
    </location>
</feature>
<sequence length="248" mass="26852">MDEFFPEPYLFEGTPFAINRIIMARLISVAVLATICILYARRAKLVPGRSQAAFEYVLDFIRKSIGYEVIGEEKAARYLPALATLFLGVFFMNITGIIPGLHIASTSLVGMPIIYALFAYVMFIASGIRTHGVGGYFKSQLMPAGVPWPIYILMTPIEFLSNFIVRPATLVIRLLANMVVGHLLLVLTFAATHALYFSVGGAGGLLGGTVTLLGGVAVVVFEILVAGLQAYVFALLAAVYLALSIEEH</sequence>
<evidence type="ECO:0000313" key="13">
    <source>
        <dbReference type="EMBL" id="AZN29906.1"/>
    </source>
</evidence>
<dbReference type="GO" id="GO:0045259">
    <property type="term" value="C:proton-transporting ATP synthase complex"/>
    <property type="evidence" value="ECO:0007669"/>
    <property type="project" value="UniProtKB-KW"/>
</dbReference>
<comment type="function">
    <text evidence="11 12">Key component of the proton channel; it plays a direct role in the translocation of protons across the membrane.</text>
</comment>
<evidence type="ECO:0000256" key="11">
    <source>
        <dbReference type="HAMAP-Rule" id="MF_01393"/>
    </source>
</evidence>
<keyword evidence="8 11" id="KW-0406">Ion transport</keyword>
<dbReference type="InterPro" id="IPR000568">
    <property type="entry name" value="ATP_synth_F0_asu"/>
</dbReference>
<keyword evidence="5 11" id="KW-0812">Transmembrane</keyword>
<comment type="subcellular location">
    <subcellularLocation>
        <location evidence="11 12">Cell membrane</location>
        <topology evidence="11 12">Multi-pass membrane protein</topology>
    </subcellularLocation>
    <subcellularLocation>
        <location evidence="1">Membrane</location>
        <topology evidence="1">Multi-pass membrane protein</topology>
    </subcellularLocation>
</comment>
<keyword evidence="9 11" id="KW-0472">Membrane</keyword>
<evidence type="ECO:0000256" key="8">
    <source>
        <dbReference type="ARBA" id="ARBA00023065"/>
    </source>
</evidence>
<dbReference type="RefSeq" id="WP_126040188.1">
    <property type="nucleotide sequence ID" value="NZ_CP034438.1"/>
</dbReference>
<feature type="transmembrane region" description="Helical" evidence="11">
    <location>
        <begin position="148"/>
        <end position="165"/>
    </location>
</feature>
<gene>
    <name evidence="11 13" type="primary">atpB</name>
    <name evidence="13" type="ORF">EJO69_06000</name>
</gene>
<keyword evidence="10 11" id="KW-0066">ATP synthesis</keyword>
<evidence type="ECO:0000256" key="6">
    <source>
        <dbReference type="ARBA" id="ARBA00022781"/>
    </source>
</evidence>
<evidence type="ECO:0000256" key="12">
    <source>
        <dbReference type="RuleBase" id="RU000483"/>
    </source>
</evidence>
<keyword evidence="11" id="KW-1003">Cell membrane</keyword>
<dbReference type="GO" id="GO:0046933">
    <property type="term" value="F:proton-transporting ATP synthase activity, rotational mechanism"/>
    <property type="evidence" value="ECO:0007669"/>
    <property type="project" value="UniProtKB-UniRule"/>
</dbReference>
<feature type="transmembrane region" description="Helical" evidence="11">
    <location>
        <begin position="174"/>
        <end position="196"/>
    </location>
</feature>
<dbReference type="InterPro" id="IPR045083">
    <property type="entry name" value="ATP_synth_F0_asu_bact/mt"/>
</dbReference>
<dbReference type="GO" id="GO:0016787">
    <property type="term" value="F:hydrolase activity"/>
    <property type="evidence" value="ECO:0007669"/>
    <property type="project" value="UniProtKB-KW"/>
</dbReference>
<name>A0A3Q8WTG6_9ACTO</name>
<feature type="transmembrane region" description="Helical" evidence="11">
    <location>
        <begin position="21"/>
        <end position="40"/>
    </location>
</feature>
<organism evidence="13 14">
    <name type="scientific">Flaviflexus salsibiostraticola</name>
    <dbReference type="NCBI Taxonomy" id="1282737"/>
    <lineage>
        <taxon>Bacteria</taxon>
        <taxon>Bacillati</taxon>
        <taxon>Actinomycetota</taxon>
        <taxon>Actinomycetes</taxon>
        <taxon>Actinomycetales</taxon>
        <taxon>Actinomycetaceae</taxon>
        <taxon>Flaviflexus</taxon>
    </lineage>
</organism>
<dbReference type="GO" id="GO:0005886">
    <property type="term" value="C:plasma membrane"/>
    <property type="evidence" value="ECO:0007669"/>
    <property type="project" value="UniProtKB-SubCell"/>
</dbReference>
<keyword evidence="4 11" id="KW-0138">CF(0)</keyword>
<comment type="similarity">
    <text evidence="2 11 12">Belongs to the ATPase A chain family.</text>
</comment>
<evidence type="ECO:0000256" key="10">
    <source>
        <dbReference type="ARBA" id="ARBA00023310"/>
    </source>
</evidence>
<dbReference type="EMBL" id="CP034438">
    <property type="protein sequence ID" value="AZN29906.1"/>
    <property type="molecule type" value="Genomic_DNA"/>
</dbReference>
<keyword evidence="6 11" id="KW-0375">Hydrogen ion transport</keyword>
<keyword evidence="3 11" id="KW-0813">Transport</keyword>
<dbReference type="SUPFAM" id="SSF81336">
    <property type="entry name" value="F1F0 ATP synthase subunit A"/>
    <property type="match status" value="1"/>
</dbReference>
<dbReference type="PANTHER" id="PTHR11410:SF0">
    <property type="entry name" value="ATP SYNTHASE SUBUNIT A"/>
    <property type="match status" value="1"/>
</dbReference>
<evidence type="ECO:0000256" key="3">
    <source>
        <dbReference type="ARBA" id="ARBA00022448"/>
    </source>
</evidence>
<keyword evidence="7 11" id="KW-1133">Transmembrane helix</keyword>
<dbReference type="InterPro" id="IPR035908">
    <property type="entry name" value="F0_ATP_A_sf"/>
</dbReference>
<proteinExistence type="inferred from homology"/>
<keyword evidence="14" id="KW-1185">Reference proteome</keyword>
<dbReference type="Proteomes" id="UP000270021">
    <property type="component" value="Chromosome"/>
</dbReference>
<protein>
    <recommendedName>
        <fullName evidence="11 12">ATP synthase subunit a</fullName>
    </recommendedName>
    <alternativeName>
        <fullName evidence="11">ATP synthase F0 sector subunit a</fullName>
    </alternativeName>
    <alternativeName>
        <fullName evidence="11">F-ATPase subunit 6</fullName>
    </alternativeName>
</protein>
<dbReference type="NCBIfam" id="TIGR01131">
    <property type="entry name" value="ATP_synt_6_or_A"/>
    <property type="match status" value="1"/>
</dbReference>
<dbReference type="AlphaFoldDB" id="A0A3Q8WTG6"/>
<dbReference type="HAMAP" id="MF_01393">
    <property type="entry name" value="ATP_synth_a_bact"/>
    <property type="match status" value="1"/>
</dbReference>
<dbReference type="Gene3D" id="1.20.120.220">
    <property type="entry name" value="ATP synthase, F0 complex, subunit A"/>
    <property type="match status" value="1"/>
</dbReference>
<feature type="transmembrane region" description="Helical" evidence="11">
    <location>
        <begin position="108"/>
        <end position="128"/>
    </location>
</feature>
<evidence type="ECO:0000256" key="2">
    <source>
        <dbReference type="ARBA" id="ARBA00006810"/>
    </source>
</evidence>
<dbReference type="KEGG" id="fsl:EJO69_06000"/>
<dbReference type="Pfam" id="PF00119">
    <property type="entry name" value="ATP-synt_A"/>
    <property type="match status" value="1"/>
</dbReference>